<organism evidence="12 13">
    <name type="scientific">Roseateles rivi</name>
    <dbReference type="NCBI Taxonomy" id="3299028"/>
    <lineage>
        <taxon>Bacteria</taxon>
        <taxon>Pseudomonadati</taxon>
        <taxon>Pseudomonadota</taxon>
        <taxon>Betaproteobacteria</taxon>
        <taxon>Burkholderiales</taxon>
        <taxon>Sphaerotilaceae</taxon>
        <taxon>Roseateles</taxon>
    </lineage>
</organism>
<dbReference type="PANTHER" id="PTHR16631:SF17">
    <property type="entry name" value="GLUCAN ENDO-1,3-BETA-GLUCOSIDASE BTGC"/>
    <property type="match status" value="1"/>
</dbReference>
<dbReference type="SUPFAM" id="SSF49785">
    <property type="entry name" value="Galactose-binding domain-like"/>
    <property type="match status" value="1"/>
</dbReference>
<keyword evidence="5" id="KW-0325">Glycoprotein</keyword>
<sequence>MSKFRVQAMFSSTVRFLSRHLGWVTAALAVTMFATLSGCGGGGGTTPVNAVQPQRTLPAAFSARKAVNYSPFRTYHRDTEVVSKANIKQDLDLLAAAGFGLIRLFDSSDMVAKQTLEVIRDNNLDIKVYLGAYLQGYANSKSATNDAEVARAIALANQFSAIVVAVSVGNEMLLFDFNKIDSPATLAQYITQVRSAINQPVTTDENYAWWRTADPVITNAVDFVALHTYVELDTIYAEGLWDWQQTAVAPAQRAAAMMDAALVATQRQYAVVRSHLDELGLSAKPILIGETGWHAVNTGNAGGNLPFRASAANQKMFYDRLRSWESQSRSGNSNGPRTIFYFEAFDEPWKLDDNFWGMFTVDRKARCMIQELQPQSASWVWDTSQSCAAADALHFVELSVKPAETAARFTLWADVAQAGEALLASAQWDAFGNNAGGVTAAYPSVTSTAAPQDGPNSLELTPQPADYGWGLLRHSASGASVNLSGFAGGTLNAWIKTDGYPGKLQIGISSDTADRKGAEAVVTLMPGDYSYCNTNAWCKVSIPISAFVAVNPKLDLRAVLTPFMVRDIYSQTGKAANTQNLPKLYIDAVYWAK</sequence>
<dbReference type="SUPFAM" id="SSF51445">
    <property type="entry name" value="(Trans)glycosidases"/>
    <property type="match status" value="1"/>
</dbReference>
<gene>
    <name evidence="12" type="ORF">ACG0Z6_03850</name>
</gene>
<comment type="caution">
    <text evidence="12">The sequence shown here is derived from an EMBL/GenBank/DDBJ whole genome shotgun (WGS) entry which is preliminary data.</text>
</comment>
<evidence type="ECO:0000313" key="12">
    <source>
        <dbReference type="EMBL" id="MFG6447374.1"/>
    </source>
</evidence>
<dbReference type="PANTHER" id="PTHR16631">
    <property type="entry name" value="GLUCAN 1,3-BETA-GLUCOSIDASE"/>
    <property type="match status" value="1"/>
</dbReference>
<keyword evidence="4" id="KW-0472">Membrane</keyword>
<dbReference type="InterPro" id="IPR008979">
    <property type="entry name" value="Galactose-bd-like_sf"/>
</dbReference>
<evidence type="ECO:0000256" key="4">
    <source>
        <dbReference type="ARBA" id="ARBA00023136"/>
    </source>
</evidence>
<name>A0ABW7FSS5_9BURK</name>
<evidence type="ECO:0000256" key="1">
    <source>
        <dbReference type="ARBA" id="ARBA00004236"/>
    </source>
</evidence>
<dbReference type="Gene3D" id="2.60.120.430">
    <property type="entry name" value="Galactose-binding lectin"/>
    <property type="match status" value="1"/>
</dbReference>
<dbReference type="RefSeq" id="WP_394458741.1">
    <property type="nucleotide sequence ID" value="NZ_JBIGHZ010000001.1"/>
</dbReference>
<evidence type="ECO:0000256" key="5">
    <source>
        <dbReference type="ARBA" id="ARBA00023180"/>
    </source>
</evidence>
<evidence type="ECO:0000256" key="2">
    <source>
        <dbReference type="ARBA" id="ARBA00022475"/>
    </source>
</evidence>
<keyword evidence="2" id="KW-1003">Cell membrane</keyword>
<keyword evidence="8" id="KW-0624">Polysaccharide degradation</keyword>
<evidence type="ECO:0000256" key="10">
    <source>
        <dbReference type="ARBA" id="ARBA00042373"/>
    </source>
</evidence>
<evidence type="ECO:0000256" key="8">
    <source>
        <dbReference type="ARBA" id="ARBA00023326"/>
    </source>
</evidence>
<evidence type="ECO:0000256" key="9">
    <source>
        <dbReference type="ARBA" id="ARBA00037649"/>
    </source>
</evidence>
<reference evidence="12 13" key="1">
    <citation type="submission" date="2024-08" db="EMBL/GenBank/DDBJ databases">
        <authorList>
            <person name="Lu H."/>
        </authorList>
    </citation>
    <scope>NUCLEOTIDE SEQUENCE [LARGE SCALE GENOMIC DNA]</scope>
    <source>
        <strain evidence="12 13">BYS180W</strain>
    </source>
</reference>
<comment type="function">
    <text evidence="9">Glucanases play a role in cell expansion during growth, in cell-cell fusion during mating, and in spore release during sporulation. This enzyme may be involved in beta-glucan degradation. Active on laminarin and lichenan.</text>
</comment>
<dbReference type="EMBL" id="JBIGHZ010000001">
    <property type="protein sequence ID" value="MFG6447374.1"/>
    <property type="molecule type" value="Genomic_DNA"/>
</dbReference>
<dbReference type="InterPro" id="IPR050732">
    <property type="entry name" value="Beta-glucan_modifiers"/>
</dbReference>
<evidence type="ECO:0000256" key="7">
    <source>
        <dbReference type="ARBA" id="ARBA00023316"/>
    </source>
</evidence>
<evidence type="ECO:0000313" key="13">
    <source>
        <dbReference type="Proteomes" id="UP001606099"/>
    </source>
</evidence>
<evidence type="ECO:0000256" key="3">
    <source>
        <dbReference type="ARBA" id="ARBA00022801"/>
    </source>
</evidence>
<evidence type="ECO:0000256" key="6">
    <source>
        <dbReference type="ARBA" id="ARBA00023277"/>
    </source>
</evidence>
<protein>
    <recommendedName>
        <fullName evidence="11">Endo-1,3-beta-glucanase btgC</fullName>
    </recommendedName>
    <alternativeName>
        <fullName evidence="10">Laminarinase btgC</fullName>
    </alternativeName>
</protein>
<keyword evidence="3" id="KW-0378">Hydrolase</keyword>
<proteinExistence type="predicted"/>
<keyword evidence="6" id="KW-0119">Carbohydrate metabolism</keyword>
<keyword evidence="7" id="KW-0961">Cell wall biogenesis/degradation</keyword>
<comment type="subcellular location">
    <subcellularLocation>
        <location evidence="1">Cell membrane</location>
    </subcellularLocation>
</comment>
<evidence type="ECO:0000256" key="11">
    <source>
        <dbReference type="ARBA" id="ARBA00043078"/>
    </source>
</evidence>
<keyword evidence="13" id="KW-1185">Reference proteome</keyword>
<dbReference type="Gene3D" id="3.20.20.80">
    <property type="entry name" value="Glycosidases"/>
    <property type="match status" value="1"/>
</dbReference>
<dbReference type="InterPro" id="IPR017853">
    <property type="entry name" value="GH"/>
</dbReference>
<accession>A0ABW7FSS5</accession>
<dbReference type="Proteomes" id="UP001606099">
    <property type="component" value="Unassembled WGS sequence"/>
</dbReference>